<name>A0A9D5H7M2_9LILI</name>
<comment type="caution">
    <text evidence="3">The sequence shown here is derived from an EMBL/GenBank/DDBJ whole genome shotgun (WGS) entry which is preliminary data.</text>
</comment>
<evidence type="ECO:0000313" key="3">
    <source>
        <dbReference type="EMBL" id="KAJ0966258.1"/>
    </source>
</evidence>
<evidence type="ECO:0000313" key="4">
    <source>
        <dbReference type="Proteomes" id="UP001085076"/>
    </source>
</evidence>
<dbReference type="Proteomes" id="UP001085076">
    <property type="component" value="Miscellaneous, Linkage group lg08"/>
</dbReference>
<protein>
    <recommendedName>
        <fullName evidence="2">Wall-associated receptor kinase C-terminal domain-containing protein</fullName>
    </recommendedName>
</protein>
<proteinExistence type="predicted"/>
<dbReference type="EMBL" id="JAGGNH010000008">
    <property type="protein sequence ID" value="KAJ0966258.1"/>
    <property type="molecule type" value="Genomic_DNA"/>
</dbReference>
<sequence>MISISSSSFSSSCCTYTPVSLGPAFQMNLKEMKCNGYAGVYSFSGDESNPQGWKYGIALKYRFSADDAYPIACDACEKSGGVCGFNVADSHQFACNCHSGMNTTTDCYFPSGPWSHALILSCSSWIGMLCWSLSWSSLAWMLS</sequence>
<organism evidence="3 4">
    <name type="scientific">Dioscorea zingiberensis</name>
    <dbReference type="NCBI Taxonomy" id="325984"/>
    <lineage>
        <taxon>Eukaryota</taxon>
        <taxon>Viridiplantae</taxon>
        <taxon>Streptophyta</taxon>
        <taxon>Embryophyta</taxon>
        <taxon>Tracheophyta</taxon>
        <taxon>Spermatophyta</taxon>
        <taxon>Magnoliopsida</taxon>
        <taxon>Liliopsida</taxon>
        <taxon>Dioscoreales</taxon>
        <taxon>Dioscoreaceae</taxon>
        <taxon>Dioscorea</taxon>
    </lineage>
</organism>
<accession>A0A9D5H7M2</accession>
<dbReference type="InterPro" id="IPR032872">
    <property type="entry name" value="WAK_assoc_C"/>
</dbReference>
<dbReference type="Pfam" id="PF14380">
    <property type="entry name" value="WAK_assoc"/>
    <property type="match status" value="1"/>
</dbReference>
<feature type="domain" description="Wall-associated receptor kinase C-terminal" evidence="2">
    <location>
        <begin position="49"/>
        <end position="99"/>
    </location>
</feature>
<evidence type="ECO:0000259" key="2">
    <source>
        <dbReference type="Pfam" id="PF14380"/>
    </source>
</evidence>
<dbReference type="PANTHER" id="PTHR33355">
    <property type="entry name" value="WALL-ASSOCIATED RECEPTOR KINASE CARBOXY-TERMINAL PROTEIN-RELATED"/>
    <property type="match status" value="1"/>
</dbReference>
<dbReference type="AlphaFoldDB" id="A0A9D5H7M2"/>
<gene>
    <name evidence="3" type="ORF">J5N97_027396</name>
</gene>
<dbReference type="OrthoDB" id="1933476at2759"/>
<reference evidence="3" key="2">
    <citation type="journal article" date="2022" name="Hortic Res">
        <title>The genome of Dioscorea zingiberensis sheds light on the biosynthesis, origin and evolution of the medicinally important diosgenin saponins.</title>
        <authorList>
            <person name="Li Y."/>
            <person name="Tan C."/>
            <person name="Li Z."/>
            <person name="Guo J."/>
            <person name="Li S."/>
            <person name="Chen X."/>
            <person name="Wang C."/>
            <person name="Dai X."/>
            <person name="Yang H."/>
            <person name="Song W."/>
            <person name="Hou L."/>
            <person name="Xu J."/>
            <person name="Tong Z."/>
            <person name="Xu A."/>
            <person name="Yuan X."/>
            <person name="Wang W."/>
            <person name="Yang Q."/>
            <person name="Chen L."/>
            <person name="Sun Z."/>
            <person name="Wang K."/>
            <person name="Pan B."/>
            <person name="Chen J."/>
            <person name="Bao Y."/>
            <person name="Liu F."/>
            <person name="Qi X."/>
            <person name="Gang D.R."/>
            <person name="Wen J."/>
            <person name="Li J."/>
        </authorList>
    </citation>
    <scope>NUCLEOTIDE SEQUENCE</scope>
    <source>
        <strain evidence="3">Dzin_1.0</strain>
    </source>
</reference>
<keyword evidence="1" id="KW-0325">Glycoprotein</keyword>
<dbReference type="PANTHER" id="PTHR33355:SF10">
    <property type="entry name" value="EGF-LIKE DOMAIN-CONTAINING PROTEIN"/>
    <property type="match status" value="1"/>
</dbReference>
<reference evidence="3" key="1">
    <citation type="submission" date="2021-03" db="EMBL/GenBank/DDBJ databases">
        <authorList>
            <person name="Li Z."/>
            <person name="Yang C."/>
        </authorList>
    </citation>
    <scope>NUCLEOTIDE SEQUENCE</scope>
    <source>
        <strain evidence="3">Dzin_1.0</strain>
        <tissue evidence="3">Leaf</tissue>
    </source>
</reference>
<keyword evidence="4" id="KW-1185">Reference proteome</keyword>
<evidence type="ECO:0000256" key="1">
    <source>
        <dbReference type="ARBA" id="ARBA00023180"/>
    </source>
</evidence>